<dbReference type="InterPro" id="IPR045339">
    <property type="entry name" value="DUF6534"/>
</dbReference>
<dbReference type="PANTHER" id="PTHR40465:SF1">
    <property type="entry name" value="DUF6534 DOMAIN-CONTAINING PROTEIN"/>
    <property type="match status" value="1"/>
</dbReference>
<keyword evidence="1" id="KW-1133">Transmembrane helix</keyword>
<feature type="transmembrane region" description="Helical" evidence="1">
    <location>
        <begin position="22"/>
        <end position="47"/>
    </location>
</feature>
<keyword evidence="1" id="KW-0472">Membrane</keyword>
<feature type="transmembrane region" description="Helical" evidence="1">
    <location>
        <begin position="247"/>
        <end position="268"/>
    </location>
</feature>
<evidence type="ECO:0000259" key="2">
    <source>
        <dbReference type="Pfam" id="PF20152"/>
    </source>
</evidence>
<dbReference type="PANTHER" id="PTHR40465">
    <property type="entry name" value="CHROMOSOME 1, WHOLE GENOME SHOTGUN SEQUENCE"/>
    <property type="match status" value="1"/>
</dbReference>
<evidence type="ECO:0000313" key="4">
    <source>
        <dbReference type="Proteomes" id="UP001383192"/>
    </source>
</evidence>
<keyword evidence="4" id="KW-1185">Reference proteome</keyword>
<feature type="domain" description="DUF6534" evidence="2">
    <location>
        <begin position="184"/>
        <end position="273"/>
    </location>
</feature>
<keyword evidence="1" id="KW-0812">Transmembrane</keyword>
<protein>
    <recommendedName>
        <fullName evidence="2">DUF6534 domain-containing protein</fullName>
    </recommendedName>
</protein>
<dbReference type="AlphaFoldDB" id="A0AAW0BIF7"/>
<organism evidence="3 4">
    <name type="scientific">Paramarasmius palmivorus</name>
    <dbReference type="NCBI Taxonomy" id="297713"/>
    <lineage>
        <taxon>Eukaryota</taxon>
        <taxon>Fungi</taxon>
        <taxon>Dikarya</taxon>
        <taxon>Basidiomycota</taxon>
        <taxon>Agaricomycotina</taxon>
        <taxon>Agaricomycetes</taxon>
        <taxon>Agaricomycetidae</taxon>
        <taxon>Agaricales</taxon>
        <taxon>Marasmiineae</taxon>
        <taxon>Marasmiaceae</taxon>
        <taxon>Paramarasmius</taxon>
    </lineage>
</organism>
<proteinExistence type="predicted"/>
<evidence type="ECO:0000256" key="1">
    <source>
        <dbReference type="SAM" id="Phobius"/>
    </source>
</evidence>
<sequence length="372" mass="41511">MANAISSRAMKSFEEATDDNTLGAVFLGVIGSGVLFGVTCLQVYIYYHRFLKDSALHKILVAVLWILDALHLALTVHVVYHYLVSNFGNHAEYPNIIWSLKLQVAVNVVIILIVQSLYAYRVWLLGGYHHGILGYLVASVVAGGFAHWACAAIGIILAYQVYSVDTFAKLEDIAWAINASLATSTTIDFLISSAMCYYLWKSKCNDSRSRLNSRISTVMQYTLCSGLLTSACSLSTLFTYNLMPNNFIFLGLEFLLTKLYVGSFLAMLNARKSRHRKCKNETAEDDSSSLAFRNLNFKIQTTIQTETHRGSYVPSSASTSQSGDSTYVSFDDRAKNWDIESQTLPLEEAVLPGRQCTVVAQQKQRPDYMAQW</sequence>
<dbReference type="Proteomes" id="UP001383192">
    <property type="component" value="Unassembled WGS sequence"/>
</dbReference>
<dbReference type="EMBL" id="JAYKXP010000108">
    <property type="protein sequence ID" value="KAK7026029.1"/>
    <property type="molecule type" value="Genomic_DNA"/>
</dbReference>
<feature type="transmembrane region" description="Helical" evidence="1">
    <location>
        <begin position="59"/>
        <end position="80"/>
    </location>
</feature>
<dbReference type="Pfam" id="PF20152">
    <property type="entry name" value="DUF6534"/>
    <property type="match status" value="1"/>
</dbReference>
<feature type="transmembrane region" description="Helical" evidence="1">
    <location>
        <begin position="173"/>
        <end position="200"/>
    </location>
</feature>
<gene>
    <name evidence="3" type="ORF">VNI00_015746</name>
</gene>
<comment type="caution">
    <text evidence="3">The sequence shown here is derived from an EMBL/GenBank/DDBJ whole genome shotgun (WGS) entry which is preliminary data.</text>
</comment>
<feature type="transmembrane region" description="Helical" evidence="1">
    <location>
        <begin position="132"/>
        <end position="161"/>
    </location>
</feature>
<feature type="transmembrane region" description="Helical" evidence="1">
    <location>
        <begin position="100"/>
        <end position="120"/>
    </location>
</feature>
<accession>A0AAW0BIF7</accession>
<name>A0AAW0BIF7_9AGAR</name>
<evidence type="ECO:0000313" key="3">
    <source>
        <dbReference type="EMBL" id="KAK7026029.1"/>
    </source>
</evidence>
<feature type="transmembrane region" description="Helical" evidence="1">
    <location>
        <begin position="221"/>
        <end position="241"/>
    </location>
</feature>
<reference evidence="3 4" key="1">
    <citation type="submission" date="2024-01" db="EMBL/GenBank/DDBJ databases">
        <title>A draft genome for a cacao thread blight-causing isolate of Paramarasmius palmivorus.</title>
        <authorList>
            <person name="Baruah I.K."/>
            <person name="Bukari Y."/>
            <person name="Amoako-Attah I."/>
            <person name="Meinhardt L.W."/>
            <person name="Bailey B.A."/>
            <person name="Cohen S.P."/>
        </authorList>
    </citation>
    <scope>NUCLEOTIDE SEQUENCE [LARGE SCALE GENOMIC DNA]</scope>
    <source>
        <strain evidence="3 4">GH-12</strain>
    </source>
</reference>